<protein>
    <submittedName>
        <fullName evidence="2">Uncharacterized protein</fullName>
    </submittedName>
</protein>
<sequence length="200" mass="22359">MRSSSVGTSERSRATFMEDKTKPSKLGKDFRIVPERESTQRIFKFTTKALLDFELENVGRHENSVLSDSVFDLRGLEGRKMTTGWAVKNVESKAELDAAEILSTIPISKSLLVENFLGFSCNHSKLHKIWPVVFVMESKLKKRGLRTEDISSCASISVSRPVEKRAFCRSGGERSLQVSKTSYPAFLKQTGAKFEAGCRG</sequence>
<keyword evidence="3" id="KW-1185">Reference proteome</keyword>
<evidence type="ECO:0000256" key="1">
    <source>
        <dbReference type="SAM" id="MobiDB-lite"/>
    </source>
</evidence>
<dbReference type="AlphaFoldDB" id="A0ABD1Y889"/>
<name>A0ABD1Y889_9MARC</name>
<feature type="compositionally biased region" description="Basic and acidic residues" evidence="1">
    <location>
        <begin position="10"/>
        <end position="22"/>
    </location>
</feature>
<comment type="caution">
    <text evidence="2">The sequence shown here is derived from an EMBL/GenBank/DDBJ whole genome shotgun (WGS) entry which is preliminary data.</text>
</comment>
<evidence type="ECO:0000313" key="3">
    <source>
        <dbReference type="Proteomes" id="UP001605036"/>
    </source>
</evidence>
<organism evidence="2 3">
    <name type="scientific">Riccia fluitans</name>
    <dbReference type="NCBI Taxonomy" id="41844"/>
    <lineage>
        <taxon>Eukaryota</taxon>
        <taxon>Viridiplantae</taxon>
        <taxon>Streptophyta</taxon>
        <taxon>Embryophyta</taxon>
        <taxon>Marchantiophyta</taxon>
        <taxon>Marchantiopsida</taxon>
        <taxon>Marchantiidae</taxon>
        <taxon>Marchantiales</taxon>
        <taxon>Ricciaceae</taxon>
        <taxon>Riccia</taxon>
    </lineage>
</organism>
<feature type="region of interest" description="Disordered" evidence="1">
    <location>
        <begin position="1"/>
        <end position="22"/>
    </location>
</feature>
<accession>A0ABD1Y889</accession>
<dbReference type="Proteomes" id="UP001605036">
    <property type="component" value="Unassembled WGS sequence"/>
</dbReference>
<dbReference type="EMBL" id="JBHFFA010000006">
    <property type="protein sequence ID" value="KAL2622971.1"/>
    <property type="molecule type" value="Genomic_DNA"/>
</dbReference>
<reference evidence="2 3" key="1">
    <citation type="submission" date="2024-09" db="EMBL/GenBank/DDBJ databases">
        <title>Chromosome-scale assembly of Riccia fluitans.</title>
        <authorList>
            <person name="Paukszto L."/>
            <person name="Sawicki J."/>
            <person name="Karawczyk K."/>
            <person name="Piernik-Szablinska J."/>
            <person name="Szczecinska M."/>
            <person name="Mazdziarz M."/>
        </authorList>
    </citation>
    <scope>NUCLEOTIDE SEQUENCE [LARGE SCALE GENOMIC DNA]</scope>
    <source>
        <strain evidence="2">Rf_01</strain>
        <tissue evidence="2">Aerial parts of the thallus</tissue>
    </source>
</reference>
<gene>
    <name evidence="2" type="ORF">R1flu_003176</name>
</gene>
<proteinExistence type="predicted"/>
<evidence type="ECO:0000313" key="2">
    <source>
        <dbReference type="EMBL" id="KAL2622971.1"/>
    </source>
</evidence>